<dbReference type="SUPFAM" id="SSF55785">
    <property type="entry name" value="PYP-like sensor domain (PAS domain)"/>
    <property type="match status" value="1"/>
</dbReference>
<feature type="domain" description="GGDEF" evidence="8">
    <location>
        <begin position="438"/>
        <end position="570"/>
    </location>
</feature>
<reference evidence="9 10" key="1">
    <citation type="submission" date="2020-08" db="EMBL/GenBank/DDBJ databases">
        <authorList>
            <person name="Kim C.M."/>
        </authorList>
    </citation>
    <scope>NUCLEOTIDE SEQUENCE [LARGE SCALE GENOMIC DNA]</scope>
    <source>
        <strain evidence="9 10">SR9</strain>
    </source>
</reference>
<dbReference type="PROSITE" id="PS50883">
    <property type="entry name" value="EAL"/>
    <property type="match status" value="1"/>
</dbReference>
<dbReference type="GO" id="GO:0005886">
    <property type="term" value="C:plasma membrane"/>
    <property type="evidence" value="ECO:0007669"/>
    <property type="project" value="UniProtKB-SubCell"/>
</dbReference>
<dbReference type="PROSITE" id="PS50887">
    <property type="entry name" value="GGDEF"/>
    <property type="match status" value="1"/>
</dbReference>
<dbReference type="Proteomes" id="UP000581189">
    <property type="component" value="Unassembled WGS sequence"/>
</dbReference>
<dbReference type="Pfam" id="PF00563">
    <property type="entry name" value="EAL"/>
    <property type="match status" value="1"/>
</dbReference>
<evidence type="ECO:0000256" key="6">
    <source>
        <dbReference type="SAM" id="Phobius"/>
    </source>
</evidence>
<sequence length="841" mass="93965">MPDEISRLNSPQQTSTRLILLLLASLFAGLLLIELSSPHVPPSPHYLSWHQLLETLSIVVSTLIFAVGWNTYRLHRQRNILVVSCAFLGVAIADFSHMLSYRGMPDFITPNGIEKGINFWLLARYLAALALLLVAWLPWRPADKDGAANTGAWRLLCMLGMFLLLVPAHIIFFWFPQWVPQTFIEGQGLTAFKVASEYGVIAIHLLSIALLARHLRRRTGVDVRLLMGALLAMIMSELLFTRYSSVTDLYNLGGHLYKVMAYLVLYRVMFVETIYAPYRALDKTRKHTQAVIEAIPDQLFELDGQGRCLSVHTPPQGALIDPRNSPPGCNLLEVLPAEAADNCQRALEEARLQGFSIGQQLLISQGEQTRCYELSVSTLHQGPNTSFVMLARDISQRLRDQQHIEYLAHFDALTSLPNRTLFASRVEQALILCERSQQTLAVLFMDLDHFKNINDLLGHPVGDALLVEVARRIQPLIRDEDTFSRQGGDEFILVLPYVDAQGAAHLARHIQSLLDQPFRIDTHNQQISASIGIAMFPEDGSTVETLARHAEIAMYRAKQDGRNQHAFFTQEMQAQSARTLQLESALRNALSQGELEVYYQPQLSVDGQLVGAEALLRWKHPELGFISPAEFIPIAESSGQILRIGEWVLRTACAQMQRWLEAGYPAHTTMAVNLSMAQFRAQGLLKLIADVLQQSGLPAHCLELELTESVAMHKPASVVQMIRELRKLGVRLAIDDFGTGYSSLSYLKQLEVHKLKIDQSFVHDINRDGSDQRIVQAIIGMAHGLGMLTIAEGVETSEQLQQLTLMGCQEVQGYLFSRPLPAAEFDALVRGKGLLPMTSQA</sequence>
<proteinExistence type="predicted"/>
<dbReference type="InterPro" id="IPR035919">
    <property type="entry name" value="EAL_sf"/>
</dbReference>
<feature type="transmembrane region" description="Helical" evidence="6">
    <location>
        <begin position="48"/>
        <end position="68"/>
    </location>
</feature>
<evidence type="ECO:0000259" key="8">
    <source>
        <dbReference type="PROSITE" id="PS50887"/>
    </source>
</evidence>
<keyword evidence="6" id="KW-0812">Transmembrane</keyword>
<dbReference type="EC" id="3.1.4.52" evidence="3"/>
<dbReference type="SMART" id="SM00052">
    <property type="entry name" value="EAL"/>
    <property type="match status" value="1"/>
</dbReference>
<dbReference type="InterPro" id="IPR001633">
    <property type="entry name" value="EAL_dom"/>
</dbReference>
<keyword evidence="10" id="KW-1185">Reference proteome</keyword>
<dbReference type="SMART" id="SM00267">
    <property type="entry name" value="GGDEF"/>
    <property type="match status" value="1"/>
</dbReference>
<dbReference type="FunFam" id="3.20.20.450:FF:000001">
    <property type="entry name" value="Cyclic di-GMP phosphodiesterase yahA"/>
    <property type="match status" value="1"/>
</dbReference>
<dbReference type="GO" id="GO:0071111">
    <property type="term" value="F:cyclic-guanylate-specific phosphodiesterase activity"/>
    <property type="evidence" value="ECO:0007669"/>
    <property type="project" value="UniProtKB-EC"/>
</dbReference>
<dbReference type="InterPro" id="IPR029787">
    <property type="entry name" value="Nucleotide_cyclase"/>
</dbReference>
<evidence type="ECO:0000256" key="4">
    <source>
        <dbReference type="ARBA" id="ARBA00022636"/>
    </source>
</evidence>
<keyword evidence="4" id="KW-0973">c-di-GMP</keyword>
<dbReference type="GO" id="GO:0071732">
    <property type="term" value="P:cellular response to nitric oxide"/>
    <property type="evidence" value="ECO:0007669"/>
    <property type="project" value="UniProtKB-ARBA"/>
</dbReference>
<dbReference type="Gene3D" id="3.20.20.450">
    <property type="entry name" value="EAL domain"/>
    <property type="match status" value="1"/>
</dbReference>
<dbReference type="CDD" id="cd01949">
    <property type="entry name" value="GGDEF"/>
    <property type="match status" value="1"/>
</dbReference>
<keyword evidence="6" id="KW-1133">Transmembrane helix</keyword>
<feature type="transmembrane region" description="Helical" evidence="6">
    <location>
        <begin position="80"/>
        <end position="99"/>
    </location>
</feature>
<dbReference type="InterPro" id="IPR000160">
    <property type="entry name" value="GGDEF_dom"/>
</dbReference>
<dbReference type="FunFam" id="3.30.70.270:FF:000001">
    <property type="entry name" value="Diguanylate cyclase domain protein"/>
    <property type="match status" value="1"/>
</dbReference>
<evidence type="ECO:0000256" key="2">
    <source>
        <dbReference type="ARBA" id="ARBA00004533"/>
    </source>
</evidence>
<dbReference type="SUPFAM" id="SSF55073">
    <property type="entry name" value="Nucleotide cyclase"/>
    <property type="match status" value="1"/>
</dbReference>
<gene>
    <name evidence="9" type="ORF">H3H45_18845</name>
</gene>
<dbReference type="Pfam" id="PF17159">
    <property type="entry name" value="MASE3"/>
    <property type="match status" value="1"/>
</dbReference>
<dbReference type="Gene3D" id="3.30.70.270">
    <property type="match status" value="1"/>
</dbReference>
<organism evidence="9 10">
    <name type="scientific">Aquipseudomonas guryensis</name>
    <dbReference type="NCBI Taxonomy" id="2759165"/>
    <lineage>
        <taxon>Bacteria</taxon>
        <taxon>Pseudomonadati</taxon>
        <taxon>Pseudomonadota</taxon>
        <taxon>Gammaproteobacteria</taxon>
        <taxon>Pseudomonadales</taxon>
        <taxon>Pseudomonadaceae</taxon>
        <taxon>Aquipseudomonas</taxon>
    </lineage>
</organism>
<feature type="domain" description="EAL" evidence="7">
    <location>
        <begin position="579"/>
        <end position="833"/>
    </location>
</feature>
<dbReference type="InterPro" id="IPR043128">
    <property type="entry name" value="Rev_trsase/Diguanyl_cyclase"/>
</dbReference>
<comment type="cofactor">
    <cofactor evidence="1">
        <name>Mg(2+)</name>
        <dbReference type="ChEBI" id="CHEBI:18420"/>
    </cofactor>
</comment>
<dbReference type="InterPro" id="IPR033425">
    <property type="entry name" value="MASE3"/>
</dbReference>
<protein>
    <recommendedName>
        <fullName evidence="3">cyclic-guanylate-specific phosphodiesterase</fullName>
        <ecNumber evidence="3">3.1.4.52</ecNumber>
    </recommendedName>
</protein>
<dbReference type="NCBIfam" id="TIGR00254">
    <property type="entry name" value="GGDEF"/>
    <property type="match status" value="1"/>
</dbReference>
<comment type="subcellular location">
    <subcellularLocation>
        <location evidence="2">Cell inner membrane</location>
    </subcellularLocation>
</comment>
<feature type="transmembrane region" description="Helical" evidence="6">
    <location>
        <begin position="225"/>
        <end position="244"/>
    </location>
</feature>
<dbReference type="RefSeq" id="WP_182835233.1">
    <property type="nucleotide sequence ID" value="NZ_JACJFN010000005.1"/>
</dbReference>
<accession>A0A7W4H6G1</accession>
<evidence type="ECO:0000313" key="9">
    <source>
        <dbReference type="EMBL" id="MBB1521307.1"/>
    </source>
</evidence>
<evidence type="ECO:0000256" key="1">
    <source>
        <dbReference type="ARBA" id="ARBA00001946"/>
    </source>
</evidence>
<feature type="transmembrane region" description="Helical" evidence="6">
    <location>
        <begin position="195"/>
        <end position="213"/>
    </location>
</feature>
<dbReference type="PANTHER" id="PTHR44757">
    <property type="entry name" value="DIGUANYLATE CYCLASE DGCP"/>
    <property type="match status" value="1"/>
</dbReference>
<dbReference type="InterPro" id="IPR035965">
    <property type="entry name" value="PAS-like_dom_sf"/>
</dbReference>
<dbReference type="EMBL" id="JACJFN010000005">
    <property type="protein sequence ID" value="MBB1521307.1"/>
    <property type="molecule type" value="Genomic_DNA"/>
</dbReference>
<feature type="transmembrane region" description="Helical" evidence="6">
    <location>
        <begin position="119"/>
        <end position="139"/>
    </location>
</feature>
<dbReference type="InterPro" id="IPR052155">
    <property type="entry name" value="Biofilm_reg_signaling"/>
</dbReference>
<keyword evidence="6" id="KW-0472">Membrane</keyword>
<dbReference type="SUPFAM" id="SSF141868">
    <property type="entry name" value="EAL domain-like"/>
    <property type="match status" value="1"/>
</dbReference>
<evidence type="ECO:0000256" key="3">
    <source>
        <dbReference type="ARBA" id="ARBA00012282"/>
    </source>
</evidence>
<evidence type="ECO:0000259" key="7">
    <source>
        <dbReference type="PROSITE" id="PS50883"/>
    </source>
</evidence>
<dbReference type="PANTHER" id="PTHR44757:SF2">
    <property type="entry name" value="BIOFILM ARCHITECTURE MAINTENANCE PROTEIN MBAA"/>
    <property type="match status" value="1"/>
</dbReference>
<dbReference type="Pfam" id="PF00990">
    <property type="entry name" value="GGDEF"/>
    <property type="match status" value="1"/>
</dbReference>
<name>A0A7W4H6G1_9GAMM</name>
<feature type="transmembrane region" description="Helical" evidence="6">
    <location>
        <begin position="151"/>
        <end position="175"/>
    </location>
</feature>
<evidence type="ECO:0000256" key="5">
    <source>
        <dbReference type="ARBA" id="ARBA00051114"/>
    </source>
</evidence>
<comment type="caution">
    <text evidence="9">The sequence shown here is derived from an EMBL/GenBank/DDBJ whole genome shotgun (WGS) entry which is preliminary data.</text>
</comment>
<comment type="catalytic activity">
    <reaction evidence="5">
        <text>3',3'-c-di-GMP + H2O = 5'-phosphoguanylyl(3'-&gt;5')guanosine + H(+)</text>
        <dbReference type="Rhea" id="RHEA:24902"/>
        <dbReference type="ChEBI" id="CHEBI:15377"/>
        <dbReference type="ChEBI" id="CHEBI:15378"/>
        <dbReference type="ChEBI" id="CHEBI:58754"/>
        <dbReference type="ChEBI" id="CHEBI:58805"/>
        <dbReference type="EC" id="3.1.4.52"/>
    </reaction>
    <physiologicalReaction direction="left-to-right" evidence="5">
        <dbReference type="Rhea" id="RHEA:24903"/>
    </physiologicalReaction>
</comment>
<evidence type="ECO:0000313" key="10">
    <source>
        <dbReference type="Proteomes" id="UP000581189"/>
    </source>
</evidence>
<dbReference type="CDD" id="cd01948">
    <property type="entry name" value="EAL"/>
    <property type="match status" value="1"/>
</dbReference>
<dbReference type="Gene3D" id="3.30.450.20">
    <property type="entry name" value="PAS domain"/>
    <property type="match status" value="1"/>
</dbReference>
<dbReference type="AlphaFoldDB" id="A0A7W4H6G1"/>